<accession>A0AA86QQ84</accession>
<proteinExistence type="predicted"/>
<reference evidence="1" key="1">
    <citation type="submission" date="2023-06" db="EMBL/GenBank/DDBJ databases">
        <authorList>
            <person name="Kurt Z."/>
        </authorList>
    </citation>
    <scope>NUCLEOTIDE SEQUENCE</scope>
</reference>
<dbReference type="EMBL" id="CAXDID020000061">
    <property type="protein sequence ID" value="CAL6010207.1"/>
    <property type="molecule type" value="Genomic_DNA"/>
</dbReference>
<evidence type="ECO:0000313" key="2">
    <source>
        <dbReference type="EMBL" id="CAL6010207.1"/>
    </source>
</evidence>
<name>A0AA86QQ84_9EUKA</name>
<sequence>MMIHLLLQNQNNIYNSMIKFENAVFIYLNDSNVFNIIEQQIDDPATIFYDPRLFMLPSCYQNVELLKKFKLRLQSGVSFAMEILNMVINPFYGYPQNYKQAAQYLKTIILNDKTDLQNFFRVQQQYINESFSKFSKYFDDLPNDYDENVLQQKVLQSDQGRNLFQFIINGKKSLNYNLHFSSPIPLQKVSKDVVILINNFKDSQSILATLHESASVFDRIWFYKVESESNYTNIIQSIFYIEYISLQATLNNFDQISQQIFTQLEYNIVYVQSDLINYIIQEIIAIAEGSYYTIHIEQQTHDQQKTVKSEIVMFIFGQENYVQSRINFKLKGNVHIFLVVYQSIGLKQQQLFHQNIELCIEYTDIEDYTENQLQRIVKQLNLLYISNKDEISSVNDSIIVARSIYRNNQFVGMLIINSYMFETFSDIIMNHMDELSATTLKMRIMERQIPIMNPFYQFSQTVSNSSRALTQTIPIILNKYPQISFNDLASVKLTTIPKAINISAGLFIERFYEYYQLQIIQKDLTIHVGLSSTAITTKSRYAYMNVSYCTQPHQQIITVVPLNITYLRFTTKNLFKRTSNDCSVIDGYNCLIQSEVDIYRLAKQKIIYKPSQDHIYLCHQAFKSQKFQLRTDTDDFIQYLSSQPEFGNISQLRIDHDLFKSSVLNADTQLWTTIVMKYYSVLPTNHNQFLNQDSCVMVIQNDQFVKSSTFSSLKEQQTSSPLLLHILYQKYPEISHFAKYVQGLEYLLDNPKIQGVYLGHSWISGEEINIANLLEQKTFVENEIGTNNDQKVVNRICTEIARLYGTQYFVFSTNPNNNEIVKSEQLKSNIDGTNQKFRISFINGQSFLTKPLISRNKSVLGIPRVSGYLTLQLDINNVFSDLKNETGKILVMDATGSVLYSEDNTNIYAFGIKQLLIKFGYLVETQTNTTVQSMHRSCTKNHDFWDTAFVRSTNNEFVIAVSRNISRFNDILKEIDYNNSAVYERSVVFNAASDFFLDGFITIQEFSIFNQFLVIINNIVLTNITQKQWEIQRDIELEIYQRNIPHNIQVLNQIYPSMTSRESKIPQLIVRQPFKFDMYYRFKYSWIIAEICSLCILLCAIYQLSKKQNNISIKQRQHMYDNICIQQEYQFVLNNTIQNLSYKIQDQLTTQKTNILKNFELILQLSNVKYIFTEQNYTVLQSKQIQMLSEDEDQINLFKQLQYQHQELHYRSFVQLHNHPQNYQQFFMKLKNLPSWIPNTFADFSSNIELAQHIQLQYVPTKRFVTVNQKNISQLVTRLQSTLQSSAQSRIHSKPVSRQEVIDYIETIPIWFHDKNIVRNNPKPNNIQIYSFKHNADMSLDQMLYDSYNICFE</sequence>
<keyword evidence="3" id="KW-1185">Reference proteome</keyword>
<comment type="caution">
    <text evidence="1">The sequence shown here is derived from an EMBL/GenBank/DDBJ whole genome shotgun (WGS) entry which is preliminary data.</text>
</comment>
<dbReference type="Proteomes" id="UP001642409">
    <property type="component" value="Unassembled WGS sequence"/>
</dbReference>
<protein>
    <submittedName>
        <fullName evidence="1">Uncharacterized protein</fullName>
    </submittedName>
</protein>
<evidence type="ECO:0000313" key="3">
    <source>
        <dbReference type="Proteomes" id="UP001642409"/>
    </source>
</evidence>
<dbReference type="EMBL" id="CATOUU010000906">
    <property type="protein sequence ID" value="CAI9958442.1"/>
    <property type="molecule type" value="Genomic_DNA"/>
</dbReference>
<reference evidence="2 3" key="2">
    <citation type="submission" date="2024-07" db="EMBL/GenBank/DDBJ databases">
        <authorList>
            <person name="Akdeniz Z."/>
        </authorList>
    </citation>
    <scope>NUCLEOTIDE SEQUENCE [LARGE SCALE GENOMIC DNA]</scope>
</reference>
<gene>
    <name evidence="2" type="ORF">HINF_LOCUS21971</name>
    <name evidence="1" type="ORF">HINF_LOCUS46087</name>
</gene>
<organism evidence="1">
    <name type="scientific">Hexamita inflata</name>
    <dbReference type="NCBI Taxonomy" id="28002"/>
    <lineage>
        <taxon>Eukaryota</taxon>
        <taxon>Metamonada</taxon>
        <taxon>Diplomonadida</taxon>
        <taxon>Hexamitidae</taxon>
        <taxon>Hexamitinae</taxon>
        <taxon>Hexamita</taxon>
    </lineage>
</organism>
<evidence type="ECO:0000313" key="1">
    <source>
        <dbReference type="EMBL" id="CAI9958442.1"/>
    </source>
</evidence>